<dbReference type="InterPro" id="IPR052513">
    <property type="entry name" value="Thioester_dehydratase-like"/>
</dbReference>
<organism evidence="2 3">
    <name type="scientific">Paraburkholderia tropica</name>
    <dbReference type="NCBI Taxonomy" id="92647"/>
    <lineage>
        <taxon>Bacteria</taxon>
        <taxon>Pseudomonadati</taxon>
        <taxon>Pseudomonadota</taxon>
        <taxon>Betaproteobacteria</taxon>
        <taxon>Burkholderiales</taxon>
        <taxon>Burkholderiaceae</taxon>
        <taxon>Paraburkholderia</taxon>
    </lineage>
</organism>
<proteinExistence type="predicted"/>
<evidence type="ECO:0000313" key="3">
    <source>
        <dbReference type="Proteomes" id="UP000183529"/>
    </source>
</evidence>
<dbReference type="PANTHER" id="PTHR34075">
    <property type="entry name" value="BLR3430 PROTEIN"/>
    <property type="match status" value="1"/>
</dbReference>
<evidence type="ECO:0000313" key="2">
    <source>
        <dbReference type="EMBL" id="SEJ38265.1"/>
    </source>
</evidence>
<evidence type="ECO:0000259" key="1">
    <source>
        <dbReference type="Pfam" id="PF12172"/>
    </source>
</evidence>
<protein>
    <recommendedName>
        <fullName evidence="1">ChsH2 rubredoxin-like zinc ribbon domain-containing protein</fullName>
    </recommendedName>
</protein>
<gene>
    <name evidence="2" type="ORF">SAMN05216550_104240</name>
</gene>
<dbReference type="AlphaFoldDB" id="A0AAQ1GDJ8"/>
<accession>A0AAQ1GDJ8</accession>
<dbReference type="PANTHER" id="PTHR34075:SF5">
    <property type="entry name" value="BLR3430 PROTEIN"/>
    <property type="match status" value="1"/>
</dbReference>
<comment type="caution">
    <text evidence="2">The sequence shown here is derived from an EMBL/GenBank/DDBJ whole genome shotgun (WGS) entry which is preliminary data.</text>
</comment>
<dbReference type="InterPro" id="IPR022002">
    <property type="entry name" value="ChsH2_Znr"/>
</dbReference>
<dbReference type="InterPro" id="IPR012340">
    <property type="entry name" value="NA-bd_OB-fold"/>
</dbReference>
<name>A0AAQ1GDJ8_9BURK</name>
<sequence>MTLDVFRCTACGTTLFPARYRCPACGGAQWATLAATRGKVVAATTVTHRVGVAGAGEVHLASVETDAGPMVIARLDSAAREGDTVLLDIDDEHRIVARTRSASNPQVR</sequence>
<dbReference type="Proteomes" id="UP000183529">
    <property type="component" value="Unassembled WGS sequence"/>
</dbReference>
<dbReference type="EMBL" id="FNZM01000004">
    <property type="protein sequence ID" value="SEJ38265.1"/>
    <property type="molecule type" value="Genomic_DNA"/>
</dbReference>
<reference evidence="2 3" key="1">
    <citation type="submission" date="2016-10" db="EMBL/GenBank/DDBJ databases">
        <authorList>
            <person name="Varghese N."/>
            <person name="Submissions S."/>
        </authorList>
    </citation>
    <scope>NUCLEOTIDE SEQUENCE [LARGE SCALE GENOMIC DNA]</scope>
    <source>
        <strain evidence="2 3">LMG 22274</strain>
    </source>
</reference>
<dbReference type="RefSeq" id="WP_074982476.1">
    <property type="nucleotide sequence ID" value="NZ_CADFGN010000007.1"/>
</dbReference>
<dbReference type="SUPFAM" id="SSF50249">
    <property type="entry name" value="Nucleic acid-binding proteins"/>
    <property type="match status" value="1"/>
</dbReference>
<dbReference type="Pfam" id="PF12172">
    <property type="entry name" value="zf-ChsH2"/>
    <property type="match status" value="1"/>
</dbReference>
<feature type="domain" description="ChsH2 rubredoxin-like zinc ribbon" evidence="1">
    <location>
        <begin position="7"/>
        <end position="30"/>
    </location>
</feature>